<dbReference type="InterPro" id="IPR023346">
    <property type="entry name" value="Lysozyme-like_dom_sf"/>
</dbReference>
<evidence type="ECO:0000259" key="1">
    <source>
        <dbReference type="Pfam" id="PF19489"/>
    </source>
</evidence>
<reference evidence="2 3" key="1">
    <citation type="submission" date="2022-10" db="EMBL/GenBank/DDBJ databases">
        <title>Defluviimonas sp. nov., isolated from ocean surface water.</title>
        <authorList>
            <person name="He W."/>
            <person name="Wang L."/>
            <person name="Zhang D.-F."/>
        </authorList>
    </citation>
    <scope>NUCLEOTIDE SEQUENCE [LARGE SCALE GENOMIC DNA]</scope>
    <source>
        <strain evidence="2 3">WL0075</strain>
    </source>
</reference>
<dbReference type="Proteomes" id="UP001652503">
    <property type="component" value="Unassembled WGS sequence"/>
</dbReference>
<gene>
    <name evidence="2" type="ORF">OE647_03875</name>
</gene>
<dbReference type="EMBL" id="JAOWLA010000003">
    <property type="protein sequence ID" value="MCV2863876.1"/>
    <property type="molecule type" value="Genomic_DNA"/>
</dbReference>
<dbReference type="RefSeq" id="WP_263720347.1">
    <property type="nucleotide sequence ID" value="NZ_JAOWLA010000003.1"/>
</dbReference>
<dbReference type="SUPFAM" id="SSF53955">
    <property type="entry name" value="Lysozyme-like"/>
    <property type="match status" value="1"/>
</dbReference>
<sequence>MGRYLCIALVMLLAACGGGGKAPRNLEDACEITKERPAYLRAMKRTEAKWGVPVAVQMATIYQESKFISNAKTPRKFALGIIPMGRQSSAYGYSQALDGTWDEYRRVTGRWGAKRQRIDDATDFIGWYMDQSEQKLGILKFDATNQYLAYHEGRNGYSRGSHLQKAWLLRVADDVGARAQMYHQQLYRCGKL</sequence>
<accession>A0ABT2YYB7</accession>
<dbReference type="Gene3D" id="1.10.530.10">
    <property type="match status" value="1"/>
</dbReference>
<dbReference type="CDD" id="cd00442">
    <property type="entry name" value="Lyz-like"/>
    <property type="match status" value="1"/>
</dbReference>
<name>A0ABT2YYB7_9RHOB</name>
<proteinExistence type="predicted"/>
<protein>
    <submittedName>
        <fullName evidence="2">Lytic transglycosylase</fullName>
    </submittedName>
</protein>
<evidence type="ECO:0000313" key="2">
    <source>
        <dbReference type="EMBL" id="MCV2863876.1"/>
    </source>
</evidence>
<keyword evidence="3" id="KW-1185">Reference proteome</keyword>
<comment type="caution">
    <text evidence="2">The sequence shown here is derived from an EMBL/GenBank/DDBJ whole genome shotgun (WGS) entry which is preliminary data.</text>
</comment>
<feature type="domain" description="Transglycosylase SLT" evidence="1">
    <location>
        <begin position="5"/>
        <end position="189"/>
    </location>
</feature>
<evidence type="ECO:0000313" key="3">
    <source>
        <dbReference type="Proteomes" id="UP001652503"/>
    </source>
</evidence>
<dbReference type="Pfam" id="PF19489">
    <property type="entry name" value="SLT_4"/>
    <property type="match status" value="1"/>
</dbReference>
<dbReference type="InterPro" id="IPR045795">
    <property type="entry name" value="SLT_4"/>
</dbReference>
<organism evidence="2 3">
    <name type="scientific">Albidovulum sediminicola</name>
    <dbReference type="NCBI Taxonomy" id="2984331"/>
    <lineage>
        <taxon>Bacteria</taxon>
        <taxon>Pseudomonadati</taxon>
        <taxon>Pseudomonadota</taxon>
        <taxon>Alphaproteobacteria</taxon>
        <taxon>Rhodobacterales</taxon>
        <taxon>Paracoccaceae</taxon>
        <taxon>Albidovulum</taxon>
    </lineage>
</organism>
<dbReference type="PROSITE" id="PS51257">
    <property type="entry name" value="PROKAR_LIPOPROTEIN"/>
    <property type="match status" value="1"/>
</dbReference>